<dbReference type="OrthoDB" id="67448at2"/>
<sequence>MDGVKRKLDAFPAGVGEKLKFYVYRLIDPRNGETFYIGKGKGNRLFQHVTAQSATDVAIEVGDDDDAEVVREDSESLKVARINDIRRAHLDVIHIVHRHGIETATTAYEVEAALIDAYAGLSNISSGHYSNDRGPMHAQEIVDKYALPEVVFRDDKLVMININSAEHNSEKELLDRTRYAWRISEHRARQADYVLAVIHGIVRGVFVPTKWMRATPENFPPPRFSETSPSRLGFEGEIAPKDVWDHYVGARGKRLPDEMRNRSQNPIRYYNC</sequence>
<organism evidence="2 3">
    <name type="scientific">Paracoccus alkenifer</name>
    <dbReference type="NCBI Taxonomy" id="65735"/>
    <lineage>
        <taxon>Bacteria</taxon>
        <taxon>Pseudomonadati</taxon>
        <taxon>Pseudomonadota</taxon>
        <taxon>Alphaproteobacteria</taxon>
        <taxon>Rhodobacterales</taxon>
        <taxon>Paracoccaceae</taxon>
        <taxon>Paracoccus</taxon>
    </lineage>
</organism>
<protein>
    <recommendedName>
        <fullName evidence="1">GIY-YIG domain-containing protein</fullName>
    </recommendedName>
</protein>
<dbReference type="InterPro" id="IPR000305">
    <property type="entry name" value="GIY-YIG_endonuc"/>
</dbReference>
<dbReference type="RefSeq" id="WP_090847978.1">
    <property type="nucleotide sequence ID" value="NZ_FNXG01000003.1"/>
</dbReference>
<dbReference type="PROSITE" id="PS50164">
    <property type="entry name" value="GIY_YIG"/>
    <property type="match status" value="1"/>
</dbReference>
<proteinExistence type="predicted"/>
<dbReference type="Pfam" id="PF22945">
    <property type="entry name" value="LEM-3_GIY-YIG"/>
    <property type="match status" value="1"/>
</dbReference>
<keyword evidence="3" id="KW-1185">Reference proteome</keyword>
<gene>
    <name evidence="2" type="ORF">SAMN04488075_2048</name>
</gene>
<reference evidence="3" key="1">
    <citation type="submission" date="2016-10" db="EMBL/GenBank/DDBJ databases">
        <authorList>
            <person name="Varghese N."/>
            <person name="Submissions S."/>
        </authorList>
    </citation>
    <scope>NUCLEOTIDE SEQUENCE [LARGE SCALE GENOMIC DNA]</scope>
    <source>
        <strain evidence="3">DSM 11593</strain>
    </source>
</reference>
<evidence type="ECO:0000259" key="1">
    <source>
        <dbReference type="PROSITE" id="PS50164"/>
    </source>
</evidence>
<dbReference type="AlphaFoldDB" id="A0A1H6MFW5"/>
<name>A0A1H6MFW5_9RHOB</name>
<evidence type="ECO:0000313" key="3">
    <source>
        <dbReference type="Proteomes" id="UP000199125"/>
    </source>
</evidence>
<feature type="domain" description="GIY-YIG" evidence="1">
    <location>
        <begin position="19"/>
        <end position="124"/>
    </location>
</feature>
<dbReference type="Proteomes" id="UP000199125">
    <property type="component" value="Unassembled WGS sequence"/>
</dbReference>
<dbReference type="CDD" id="cd10440">
    <property type="entry name" value="GIY-YIG_COG3680"/>
    <property type="match status" value="1"/>
</dbReference>
<accession>A0A1H6MFW5</accession>
<evidence type="ECO:0000313" key="2">
    <source>
        <dbReference type="EMBL" id="SEH98090.1"/>
    </source>
</evidence>
<dbReference type="EMBL" id="FNXG01000003">
    <property type="protein sequence ID" value="SEH98090.1"/>
    <property type="molecule type" value="Genomic_DNA"/>
</dbReference>